<proteinExistence type="predicted"/>
<dbReference type="EMBL" id="BAAAJE010000019">
    <property type="protein sequence ID" value="GAA1153754.1"/>
    <property type="molecule type" value="Genomic_DNA"/>
</dbReference>
<comment type="caution">
    <text evidence="2">The sequence shown here is derived from an EMBL/GenBank/DDBJ whole genome shotgun (WGS) entry which is preliminary data.</text>
</comment>
<dbReference type="SUPFAM" id="SSF53254">
    <property type="entry name" value="Phosphoglycerate mutase-like"/>
    <property type="match status" value="1"/>
</dbReference>
<dbReference type="InterPro" id="IPR051695">
    <property type="entry name" value="Phosphoglycerate_Mutase"/>
</dbReference>
<accession>A0ABP4F5Y7</accession>
<dbReference type="Proteomes" id="UP001499979">
    <property type="component" value="Unassembled WGS sequence"/>
</dbReference>
<keyword evidence="1" id="KW-0378">Hydrolase</keyword>
<organism evidence="2 3">
    <name type="scientific">Nocardioides aquiterrae</name>
    <dbReference type="NCBI Taxonomy" id="203799"/>
    <lineage>
        <taxon>Bacteria</taxon>
        <taxon>Bacillati</taxon>
        <taxon>Actinomycetota</taxon>
        <taxon>Actinomycetes</taxon>
        <taxon>Propionibacteriales</taxon>
        <taxon>Nocardioidaceae</taxon>
        <taxon>Nocardioides</taxon>
    </lineage>
</organism>
<dbReference type="CDD" id="cd07067">
    <property type="entry name" value="HP_PGM_like"/>
    <property type="match status" value="1"/>
</dbReference>
<dbReference type="PANTHER" id="PTHR46517:SF1">
    <property type="entry name" value="FRUCTOSE-2,6-BISPHOSPHATASE TIGAR"/>
    <property type="match status" value="1"/>
</dbReference>
<gene>
    <name evidence="2" type="ORF">GCM10009606_35150</name>
</gene>
<sequence>MTGRTLVLVRHGRTAYNHENRIQGQLEVELDDTGHAQAAALAPVIAALRPAAIWSSDSARARQTAVYLAKETGLEPTYDARLREYFLAGRQGLTHEEYDSVAPEEFATFLQGDYDVVPGGERTAEVAARMVAALRELLGSVEPGSVAVAVSHGAAIRDAVPVLLGLPPTARSVLRGPANCGWVELDVPASGPARLVAYNRVVGD</sequence>
<reference evidence="3" key="1">
    <citation type="journal article" date="2019" name="Int. J. Syst. Evol. Microbiol.">
        <title>The Global Catalogue of Microorganisms (GCM) 10K type strain sequencing project: providing services to taxonomists for standard genome sequencing and annotation.</title>
        <authorList>
            <consortium name="The Broad Institute Genomics Platform"/>
            <consortium name="The Broad Institute Genome Sequencing Center for Infectious Disease"/>
            <person name="Wu L."/>
            <person name="Ma J."/>
        </authorList>
    </citation>
    <scope>NUCLEOTIDE SEQUENCE [LARGE SCALE GENOMIC DNA]</scope>
    <source>
        <strain evidence="3">JCM 11813</strain>
    </source>
</reference>
<dbReference type="RefSeq" id="WP_343908920.1">
    <property type="nucleotide sequence ID" value="NZ_BAAAJE010000019.1"/>
</dbReference>
<dbReference type="Gene3D" id="3.40.50.1240">
    <property type="entry name" value="Phosphoglycerate mutase-like"/>
    <property type="match status" value="1"/>
</dbReference>
<evidence type="ECO:0000313" key="2">
    <source>
        <dbReference type="EMBL" id="GAA1153754.1"/>
    </source>
</evidence>
<dbReference type="PANTHER" id="PTHR46517">
    <property type="entry name" value="FRUCTOSE-2,6-BISPHOSPHATASE TIGAR"/>
    <property type="match status" value="1"/>
</dbReference>
<dbReference type="InterPro" id="IPR013078">
    <property type="entry name" value="His_Pase_superF_clade-1"/>
</dbReference>
<name>A0ABP4F5Y7_9ACTN</name>
<dbReference type="SMART" id="SM00855">
    <property type="entry name" value="PGAM"/>
    <property type="match status" value="1"/>
</dbReference>
<evidence type="ECO:0000256" key="1">
    <source>
        <dbReference type="ARBA" id="ARBA00022801"/>
    </source>
</evidence>
<evidence type="ECO:0000313" key="3">
    <source>
        <dbReference type="Proteomes" id="UP001499979"/>
    </source>
</evidence>
<dbReference type="Pfam" id="PF00300">
    <property type="entry name" value="His_Phos_1"/>
    <property type="match status" value="1"/>
</dbReference>
<dbReference type="InterPro" id="IPR029033">
    <property type="entry name" value="His_PPase_superfam"/>
</dbReference>
<protein>
    <submittedName>
        <fullName evidence="2">Histidine phosphatase family protein</fullName>
    </submittedName>
</protein>
<keyword evidence="3" id="KW-1185">Reference proteome</keyword>